<feature type="compositionally biased region" description="Polar residues" evidence="1">
    <location>
        <begin position="990"/>
        <end position="999"/>
    </location>
</feature>
<dbReference type="InterPro" id="IPR036378">
    <property type="entry name" value="FAS1_dom_sf"/>
</dbReference>
<gene>
    <name evidence="4" type="ORF">ACHAXA_006304</name>
</gene>
<evidence type="ECO:0000259" key="3">
    <source>
        <dbReference type="PROSITE" id="PS50213"/>
    </source>
</evidence>
<feature type="compositionally biased region" description="Low complexity" evidence="1">
    <location>
        <begin position="139"/>
        <end position="148"/>
    </location>
</feature>
<dbReference type="InterPro" id="IPR050904">
    <property type="entry name" value="Adhesion/Biosynth-related"/>
</dbReference>
<feature type="region of interest" description="Disordered" evidence="1">
    <location>
        <begin position="559"/>
        <end position="595"/>
    </location>
</feature>
<dbReference type="SMART" id="SM00554">
    <property type="entry name" value="FAS1"/>
    <property type="match status" value="1"/>
</dbReference>
<evidence type="ECO:0000313" key="5">
    <source>
        <dbReference type="Proteomes" id="UP001530377"/>
    </source>
</evidence>
<organism evidence="4 5">
    <name type="scientific">Cyclostephanos tholiformis</name>
    <dbReference type="NCBI Taxonomy" id="382380"/>
    <lineage>
        <taxon>Eukaryota</taxon>
        <taxon>Sar</taxon>
        <taxon>Stramenopiles</taxon>
        <taxon>Ochrophyta</taxon>
        <taxon>Bacillariophyta</taxon>
        <taxon>Coscinodiscophyceae</taxon>
        <taxon>Thalassiosirophycidae</taxon>
        <taxon>Stephanodiscales</taxon>
        <taxon>Stephanodiscaceae</taxon>
        <taxon>Cyclostephanos</taxon>
    </lineage>
</organism>
<feature type="compositionally biased region" description="Pro residues" evidence="1">
    <location>
        <begin position="271"/>
        <end position="280"/>
    </location>
</feature>
<reference evidence="4 5" key="1">
    <citation type="submission" date="2024-10" db="EMBL/GenBank/DDBJ databases">
        <title>Updated reference genomes for cyclostephanoid diatoms.</title>
        <authorList>
            <person name="Roberts W.R."/>
            <person name="Alverson A.J."/>
        </authorList>
    </citation>
    <scope>NUCLEOTIDE SEQUENCE [LARGE SCALE GENOMIC DNA]</scope>
    <source>
        <strain evidence="4 5">AJA228-03</strain>
    </source>
</reference>
<feature type="compositionally biased region" description="Low complexity" evidence="1">
    <location>
        <begin position="908"/>
        <end position="935"/>
    </location>
</feature>
<dbReference type="EMBL" id="JALLPB020000908">
    <property type="protein sequence ID" value="KAL3806022.1"/>
    <property type="molecule type" value="Genomic_DNA"/>
</dbReference>
<keyword evidence="2" id="KW-0732">Signal</keyword>
<dbReference type="PANTHER" id="PTHR10900">
    <property type="entry name" value="PERIOSTIN-RELATED"/>
    <property type="match status" value="1"/>
</dbReference>
<dbReference type="Pfam" id="PF02469">
    <property type="entry name" value="Fasciclin"/>
    <property type="match status" value="1"/>
</dbReference>
<dbReference type="Proteomes" id="UP001530377">
    <property type="component" value="Unassembled WGS sequence"/>
</dbReference>
<evidence type="ECO:0000256" key="1">
    <source>
        <dbReference type="SAM" id="MobiDB-lite"/>
    </source>
</evidence>
<dbReference type="Gene3D" id="2.30.180.10">
    <property type="entry name" value="FAS1 domain"/>
    <property type="match status" value="1"/>
</dbReference>
<feature type="domain" description="FAS1" evidence="3">
    <location>
        <begin position="598"/>
        <end position="729"/>
    </location>
</feature>
<feature type="region of interest" description="Disordered" evidence="1">
    <location>
        <begin position="389"/>
        <end position="415"/>
    </location>
</feature>
<evidence type="ECO:0000313" key="4">
    <source>
        <dbReference type="EMBL" id="KAL3806022.1"/>
    </source>
</evidence>
<feature type="region of interest" description="Disordered" evidence="1">
    <location>
        <begin position="70"/>
        <end position="148"/>
    </location>
</feature>
<dbReference type="SUPFAM" id="SSF82153">
    <property type="entry name" value="FAS1 domain"/>
    <property type="match status" value="1"/>
</dbReference>
<dbReference type="PROSITE" id="PS50213">
    <property type="entry name" value="FAS1"/>
    <property type="match status" value="1"/>
</dbReference>
<comment type="caution">
    <text evidence="4">The sequence shown here is derived from an EMBL/GenBank/DDBJ whole genome shotgun (WGS) entry which is preliminary data.</text>
</comment>
<feature type="region of interest" description="Disordered" evidence="1">
    <location>
        <begin position="354"/>
        <end position="373"/>
    </location>
</feature>
<dbReference type="AlphaFoldDB" id="A0ABD3R0J2"/>
<dbReference type="PANTHER" id="PTHR10900:SF77">
    <property type="entry name" value="FI19380P1"/>
    <property type="match status" value="1"/>
</dbReference>
<feature type="region of interest" description="Disordered" evidence="1">
    <location>
        <begin position="261"/>
        <end position="280"/>
    </location>
</feature>
<evidence type="ECO:0000256" key="2">
    <source>
        <dbReference type="SAM" id="SignalP"/>
    </source>
</evidence>
<feature type="compositionally biased region" description="Polar residues" evidence="1">
    <location>
        <begin position="354"/>
        <end position="368"/>
    </location>
</feature>
<feature type="chain" id="PRO_5044823409" description="FAS1 domain-containing protein" evidence="2">
    <location>
        <begin position="33"/>
        <end position="1034"/>
    </location>
</feature>
<keyword evidence="5" id="KW-1185">Reference proteome</keyword>
<accession>A0ABD3R0J2</accession>
<dbReference type="FunFam" id="2.30.180.10:FF:000032">
    <property type="entry name" value="Fasciclin domain-containing protein, putative"/>
    <property type="match status" value="1"/>
</dbReference>
<feature type="region of interest" description="Disordered" evidence="1">
    <location>
        <begin position="897"/>
        <end position="1034"/>
    </location>
</feature>
<protein>
    <recommendedName>
        <fullName evidence="3">FAS1 domain-containing protein</fullName>
    </recommendedName>
</protein>
<feature type="compositionally biased region" description="Basic and acidic residues" evidence="1">
    <location>
        <begin position="941"/>
        <end position="955"/>
    </location>
</feature>
<name>A0ABD3R0J2_9STRA</name>
<proteinExistence type="predicted"/>
<feature type="compositionally biased region" description="Basic and acidic residues" evidence="1">
    <location>
        <begin position="109"/>
        <end position="131"/>
    </location>
</feature>
<dbReference type="InterPro" id="IPR000782">
    <property type="entry name" value="FAS1_domain"/>
</dbReference>
<feature type="signal peptide" evidence="2">
    <location>
        <begin position="1"/>
        <end position="32"/>
    </location>
</feature>
<sequence>MIIRGRRGRTRIVGTSIVLLCCILLSPSASDASSKTAVAVSSSSSSPHHDEDGILNSYAAYRAYMRGGIEYHDDDDRDRHRRDADGGPARRTREDDEAVDGNSYVAMPSHDHDENGENDGRRRVGHRRDQIRLVPSDGSSSKSSMKSSTTCSCSPIVYHLKLDLSGNCDTNDIKANGGIRGTLCLLGESSQDVSVDPILPDDDGCDGGGGPCEVPLPSVVPAPSGESLAPTYLPHDDVNETETPTYLVPFDTVAPTPSIAMGGGVTTIPPNAMPPPPTYPPNVVTNPPVMASSGTTPIPIVGAMTTSAPTSASTSIGTSAISTIYAGGTSAPTPIGDGGGGGLGAAATTTYFPTPSETSSTYRPTYNPTGDGAVVDPFAPPAGTALVDAAIDGGNGGGGDDDVPPPTTPSKRERKKMMRTATLSMADTTNVREKPTAYPTFATPFPTDDATYPPTFVVAEYDGGGVWKGGSSRTYAFPASWAARPTAEPSTSGGAIIEGSAGDMRLLESRGSSFSSTSSGFDGWTSVHPNDEFFVRFPEFRSRQVEIYRLRNPGGIVRGLDRGTDSRATVGNGNRPPRHRDLMRDAGPPTDRQGDDGGMTIADIASANDDFSILLSAATAAGFRDILAGSEPMTVFAPTNAAFEALPDGMLDMLLLPENVSILQDVLKYHIISGAIASADFRSGDYVTLQGGAVNVETSDAGIKVDYAQVLYPDISASNGIVHVIDSVLLPPMEDEETTDVSGGDEVSDVATSTTVATDIPGDDGATVVVDPGSVDRIVSAQFLEMDTSPDMNIINQDDTYILISQADTGDDGKDMTLSYTSVSANLDPDVALDDQLGLLPGGVILILVGRTTSGEIVRNRLMWTYTMGCGTDDVTVEAGEGLGWAIFDKLEPAREEFCPASSPTPSPELSKPSGPSSKSGKPHKPASSSGSSDSAFSMPHDGRLLEKFDFDSHAKVAGKMGKSQRRRIEQRNHERYHKRKQQRSSSQQIENDNTTEEITLNVFGRRISRQKEARSSGKSLGKSPRTRSVSLDS</sequence>